<reference evidence="1 2" key="1">
    <citation type="submission" date="2016-11" db="EMBL/GenBank/DDBJ databases">
        <authorList>
            <person name="Jaros S."/>
            <person name="Januszkiewicz K."/>
            <person name="Wedrychowicz H."/>
        </authorList>
    </citation>
    <scope>NUCLEOTIDE SEQUENCE [LARGE SCALE GENOMIC DNA]</scope>
    <source>
        <strain evidence="1 2">DSM 21986</strain>
    </source>
</reference>
<evidence type="ECO:0000313" key="1">
    <source>
        <dbReference type="EMBL" id="SHE58536.1"/>
    </source>
</evidence>
<proteinExistence type="predicted"/>
<dbReference type="AlphaFoldDB" id="A0A1M4UPA4"/>
<accession>A0A1M4UPA4</accession>
<sequence length="29" mass="3501">MNYSVFANLPVDLVEINYIIRKRIKQSFE</sequence>
<name>A0A1M4UPA4_9BACT</name>
<dbReference type="Proteomes" id="UP000184041">
    <property type="component" value="Unassembled WGS sequence"/>
</dbReference>
<dbReference type="EMBL" id="FQUS01000002">
    <property type="protein sequence ID" value="SHE58536.1"/>
    <property type="molecule type" value="Genomic_DNA"/>
</dbReference>
<organism evidence="1 2">
    <name type="scientific">Fodinibius roseus</name>
    <dbReference type="NCBI Taxonomy" id="1194090"/>
    <lineage>
        <taxon>Bacteria</taxon>
        <taxon>Pseudomonadati</taxon>
        <taxon>Balneolota</taxon>
        <taxon>Balneolia</taxon>
        <taxon>Balneolales</taxon>
        <taxon>Balneolaceae</taxon>
        <taxon>Fodinibius</taxon>
    </lineage>
</organism>
<protein>
    <submittedName>
        <fullName evidence="1">Uncharacterized protein</fullName>
    </submittedName>
</protein>
<evidence type="ECO:0000313" key="2">
    <source>
        <dbReference type="Proteomes" id="UP000184041"/>
    </source>
</evidence>
<keyword evidence="2" id="KW-1185">Reference proteome</keyword>
<gene>
    <name evidence="1" type="ORF">SAMN05443144_10292</name>
</gene>